<dbReference type="EMBL" id="GBEZ01014169">
    <property type="protein sequence ID" value="JAC71884.1"/>
    <property type="molecule type" value="Transcribed_RNA"/>
</dbReference>
<name>A0A061RM88_9CHLO</name>
<dbReference type="AlphaFoldDB" id="A0A061RM88"/>
<protein>
    <submittedName>
        <fullName evidence="2">Uncharacterized protein</fullName>
    </submittedName>
</protein>
<evidence type="ECO:0000313" key="2">
    <source>
        <dbReference type="EMBL" id="JAC71884.1"/>
    </source>
</evidence>
<reference evidence="2" key="1">
    <citation type="submission" date="2014-05" db="EMBL/GenBank/DDBJ databases">
        <title>The transcriptome of the halophilic microalga Tetraselmis sp. GSL018 isolated from the Great Salt Lake, Utah.</title>
        <authorList>
            <person name="Jinkerson R.E."/>
            <person name="D'Adamo S."/>
            <person name="Posewitz M.C."/>
        </authorList>
    </citation>
    <scope>NUCLEOTIDE SEQUENCE</scope>
    <source>
        <strain evidence="2">GSL018</strain>
    </source>
</reference>
<accession>A0A061RM88</accession>
<proteinExistence type="predicted"/>
<organism evidence="2">
    <name type="scientific">Tetraselmis sp. GSL018</name>
    <dbReference type="NCBI Taxonomy" id="582737"/>
    <lineage>
        <taxon>Eukaryota</taxon>
        <taxon>Viridiplantae</taxon>
        <taxon>Chlorophyta</taxon>
        <taxon>core chlorophytes</taxon>
        <taxon>Chlorodendrophyceae</taxon>
        <taxon>Chlorodendrales</taxon>
        <taxon>Chlorodendraceae</taxon>
        <taxon>Tetraselmis</taxon>
    </lineage>
</organism>
<evidence type="ECO:0000256" key="1">
    <source>
        <dbReference type="SAM" id="MobiDB-lite"/>
    </source>
</evidence>
<feature type="region of interest" description="Disordered" evidence="1">
    <location>
        <begin position="1"/>
        <end position="29"/>
    </location>
</feature>
<gene>
    <name evidence="2" type="ORF">TSPGSL018_949</name>
</gene>
<sequence length="29" mass="3023">MSGPLDTPTMSLARPMKVPASKGCSWGSE</sequence>